<evidence type="ECO:0000313" key="13">
    <source>
        <dbReference type="Proteomes" id="UP000265180"/>
    </source>
</evidence>
<reference key="1">
    <citation type="journal article" date="2007" name="Nature">
        <title>The medaka draft genome and insights into vertebrate genome evolution.</title>
        <authorList>
            <person name="Kasahara M."/>
            <person name="Naruse K."/>
            <person name="Sasaki S."/>
            <person name="Nakatani Y."/>
            <person name="Qu W."/>
            <person name="Ahsan B."/>
            <person name="Yamada T."/>
            <person name="Nagayasu Y."/>
            <person name="Doi K."/>
            <person name="Kasai Y."/>
            <person name="Jindo T."/>
            <person name="Kobayashi D."/>
            <person name="Shimada A."/>
            <person name="Toyoda A."/>
            <person name="Kuroki Y."/>
            <person name="Fujiyama A."/>
            <person name="Sasaki T."/>
            <person name="Shimizu A."/>
            <person name="Asakawa S."/>
            <person name="Shimizu N."/>
            <person name="Hashimoto S."/>
            <person name="Yang J."/>
            <person name="Lee Y."/>
            <person name="Matsushima K."/>
            <person name="Sugano S."/>
            <person name="Sakaizumi M."/>
            <person name="Narita T."/>
            <person name="Ohishi K."/>
            <person name="Haga S."/>
            <person name="Ohta F."/>
            <person name="Nomoto H."/>
            <person name="Nogata K."/>
            <person name="Morishita T."/>
            <person name="Endo T."/>
            <person name="Shin-I T."/>
            <person name="Takeda H."/>
            <person name="Morishita S."/>
            <person name="Kohara Y."/>
        </authorList>
    </citation>
    <scope>NUCLEOTIDE SEQUENCE [LARGE SCALE GENOMIC DNA]</scope>
    <source>
        <strain>Hd-rR</strain>
    </source>
</reference>
<organism evidence="12 13">
    <name type="scientific">Oryzias latipes</name>
    <name type="common">Japanese rice fish</name>
    <name type="synonym">Japanese killifish</name>
    <dbReference type="NCBI Taxonomy" id="8090"/>
    <lineage>
        <taxon>Eukaryota</taxon>
        <taxon>Metazoa</taxon>
        <taxon>Chordata</taxon>
        <taxon>Craniata</taxon>
        <taxon>Vertebrata</taxon>
        <taxon>Euteleostomi</taxon>
        <taxon>Actinopterygii</taxon>
        <taxon>Neopterygii</taxon>
        <taxon>Teleostei</taxon>
        <taxon>Neoteleostei</taxon>
        <taxon>Acanthomorphata</taxon>
        <taxon>Ovalentaria</taxon>
        <taxon>Atherinomorphae</taxon>
        <taxon>Beloniformes</taxon>
        <taxon>Adrianichthyidae</taxon>
        <taxon>Oryziinae</taxon>
        <taxon>Oryzias</taxon>
    </lineage>
</organism>
<dbReference type="GO" id="GO:0005874">
    <property type="term" value="C:microtubule"/>
    <property type="evidence" value="ECO:0007669"/>
    <property type="project" value="UniProtKB-KW"/>
</dbReference>
<sequence>MNKIYLLLLFFFSSVGNIPMARGLTEEDLDAQFEQFLKESVSDDSIHLGHDDDQQQAISSGESSQNQNSLRWEENKIRSGRTELAPISAANVTGIGLDTMEEEEEKNRFFAQLEAGASSTVDYSQLNRQWDSSSFTITADLRAEQTPVNHRATDVVRPPQDSLHPSQDFENRSDVKEPLEEEEKEDLFEVKELRAQLALKEEELQRMRKEAEELTSVRQKNYVLQSKLQSAKNASQKKSWKDESANPVDKIQQAEKDFKEQEMLIKGFQQENEKLYFQLKTLQATSKANEEAMFEANQRLQNQLALTRDQLKKTSWPVGSVLPGTSSGDLLAQIGALQKSEAKLSEDLHRLKQEKLALEVDLQLMKKERDAAKAQIVSTKEDEPNEEVVALRKRLQSFAENQRTWERTADRLKTASTEIDQLKERVKQLEQTLRSKNSKFVPAAIHARVSSAHHQPADSARKSTSSCVNALLERRVKHLEAELEGQNEEAKQSLCALQQQFHLIKGRLEQQISELEQQLEQKQQEKSGDPRMADCRALEEELNRVKESHQEKEKSLLQEIETLQQQLKAKAQPGPGRHQRQAEAAFGFRIERLNQELAAKTRSIQELNRTVKKLQRERRNMLSVPESRSTETKQQCSCHQTHHSAPAEDHSAEVEAFLPAQSEKTYQPAAFTGSHINEVLQENKDLKQCIDLLQLHSEQEKAALKADAVQAKEKLVRLEEHFREQLASMKTEHLRELDHMRASHALEHSTSKVTELTNKLSTHQTDMKHLQAQLKELQETKEALALSRSREDALQMQVARLLQELKKAKEAQGPGAKLLSNLEKKILQVELRHQLREEELQQFTRGAGQTSADLRTEDKRWKSLVLNKNRELETFRLELDTILDILRHLQRQGMTPTLSNPSGSAS</sequence>
<evidence type="ECO:0000256" key="9">
    <source>
        <dbReference type="SAM" id="Coils"/>
    </source>
</evidence>
<keyword evidence="5" id="KW-0493">Microtubule</keyword>
<reference evidence="12" key="3">
    <citation type="submission" date="2025-08" db="UniProtKB">
        <authorList>
            <consortium name="Ensembl"/>
        </authorList>
    </citation>
    <scope>IDENTIFICATION</scope>
    <source>
        <strain evidence="12">HNI</strain>
    </source>
</reference>
<feature type="compositionally biased region" description="Basic and acidic residues" evidence="10">
    <location>
        <begin position="44"/>
        <end position="53"/>
    </location>
</feature>
<comment type="similarity">
    <text evidence="2">Belongs to the CEP162 family.</text>
</comment>
<dbReference type="InterPro" id="IPR038774">
    <property type="entry name" value="CEP162-like"/>
</dbReference>
<dbReference type="GO" id="GO:0030030">
    <property type="term" value="P:cell projection organization"/>
    <property type="evidence" value="ECO:0007669"/>
    <property type="project" value="UniProtKB-KW"/>
</dbReference>
<evidence type="ECO:0000256" key="5">
    <source>
        <dbReference type="ARBA" id="ARBA00022701"/>
    </source>
</evidence>
<evidence type="ECO:0000256" key="10">
    <source>
        <dbReference type="SAM" id="MobiDB-lite"/>
    </source>
</evidence>
<keyword evidence="4" id="KW-0963">Cytoplasm</keyword>
<keyword evidence="8" id="KW-0206">Cytoskeleton</keyword>
<feature type="chain" id="PRO_5018225882" description="Centrosomal protein of 162 kDa" evidence="11">
    <location>
        <begin position="24"/>
        <end position="906"/>
    </location>
</feature>
<evidence type="ECO:0000256" key="2">
    <source>
        <dbReference type="ARBA" id="ARBA00009485"/>
    </source>
</evidence>
<proteinExistence type="inferred from homology"/>
<dbReference type="GO" id="GO:0005814">
    <property type="term" value="C:centriole"/>
    <property type="evidence" value="ECO:0007669"/>
    <property type="project" value="UniProtKB-SubCell"/>
</dbReference>
<keyword evidence="7 9" id="KW-0175">Coiled coil</keyword>
<feature type="region of interest" description="Disordered" evidence="10">
    <location>
        <begin position="44"/>
        <end position="71"/>
    </location>
</feature>
<evidence type="ECO:0000256" key="1">
    <source>
        <dbReference type="ARBA" id="ARBA00004114"/>
    </source>
</evidence>
<dbReference type="Proteomes" id="UP000265180">
    <property type="component" value="Chromosome 16"/>
</dbReference>
<reference evidence="12" key="4">
    <citation type="submission" date="2025-09" db="UniProtKB">
        <authorList>
            <consortium name="Ensembl"/>
        </authorList>
    </citation>
    <scope>IDENTIFICATION</scope>
    <source>
        <strain evidence="12">HNI</strain>
    </source>
</reference>
<protein>
    <recommendedName>
        <fullName evidence="3">Centrosomal protein of 162 kDa</fullName>
    </recommendedName>
</protein>
<feature type="coiled-coil region" evidence="9">
    <location>
        <begin position="190"/>
        <end position="220"/>
    </location>
</feature>
<keyword evidence="11" id="KW-0732">Signal</keyword>
<feature type="region of interest" description="Disordered" evidence="10">
    <location>
        <begin position="619"/>
        <end position="649"/>
    </location>
</feature>
<comment type="subcellular location">
    <subcellularLocation>
        <location evidence="1">Cytoplasm</location>
        <location evidence="1">Cytoskeleton</location>
        <location evidence="1">Microtubule organizing center</location>
        <location evidence="1">Centrosome</location>
        <location evidence="1">Centriole</location>
    </subcellularLocation>
</comment>
<feature type="region of interest" description="Disordered" evidence="10">
    <location>
        <begin position="149"/>
        <end position="184"/>
    </location>
</feature>
<evidence type="ECO:0000256" key="11">
    <source>
        <dbReference type="SAM" id="SignalP"/>
    </source>
</evidence>
<feature type="compositionally biased region" description="Basic and acidic residues" evidence="10">
    <location>
        <begin position="167"/>
        <end position="178"/>
    </location>
</feature>
<keyword evidence="6" id="KW-0970">Cilium biogenesis/degradation</keyword>
<evidence type="ECO:0000313" key="12">
    <source>
        <dbReference type="Ensembl" id="ENSORLP00020000085.1"/>
    </source>
</evidence>
<name>A0A3P9JVG4_ORYLA</name>
<evidence type="ECO:0000256" key="4">
    <source>
        <dbReference type="ARBA" id="ARBA00022490"/>
    </source>
</evidence>
<accession>A0A3P9JVG4</accession>
<feature type="signal peptide" evidence="11">
    <location>
        <begin position="1"/>
        <end position="23"/>
    </location>
</feature>
<evidence type="ECO:0000256" key="3">
    <source>
        <dbReference type="ARBA" id="ARBA00021406"/>
    </source>
</evidence>
<dbReference type="AlphaFoldDB" id="A0A3P9JVG4"/>
<evidence type="ECO:0000256" key="7">
    <source>
        <dbReference type="ARBA" id="ARBA00023054"/>
    </source>
</evidence>
<reference evidence="12 13" key="2">
    <citation type="submission" date="2017-04" db="EMBL/GenBank/DDBJ databases">
        <title>CpG methylation of centromeres and impact of large insertions on vertebrate speciation.</title>
        <authorList>
            <person name="Ichikawa K."/>
            <person name="Yoshimura J."/>
            <person name="Morishita S."/>
        </authorList>
    </citation>
    <scope>NUCLEOTIDE SEQUENCE</scope>
    <source>
        <strain evidence="12 13">HNI</strain>
    </source>
</reference>
<feature type="coiled-coil region" evidence="9">
    <location>
        <begin position="753"/>
        <end position="839"/>
    </location>
</feature>
<dbReference type="Ensembl" id="ENSORLT00020015291.1">
    <property type="protein sequence ID" value="ENSORLP00020000085.1"/>
    <property type="gene ID" value="ENSORLG00020022589.1"/>
</dbReference>
<feature type="coiled-coil region" evidence="9">
    <location>
        <begin position="469"/>
        <end position="566"/>
    </location>
</feature>
<evidence type="ECO:0000256" key="8">
    <source>
        <dbReference type="ARBA" id="ARBA00023212"/>
    </source>
</evidence>
<evidence type="ECO:0000256" key="6">
    <source>
        <dbReference type="ARBA" id="ARBA00022794"/>
    </source>
</evidence>
<dbReference type="PANTHER" id="PTHR34031">
    <property type="entry name" value="CENTROSOMAL PROTEIN OF 162 KDA"/>
    <property type="match status" value="1"/>
</dbReference>
<feature type="coiled-coil region" evidence="9">
    <location>
        <begin position="334"/>
        <end position="439"/>
    </location>
</feature>
<dbReference type="PANTHER" id="PTHR34031:SF1">
    <property type="entry name" value="CENTROSOMAL PROTEIN OF 162 KDA"/>
    <property type="match status" value="1"/>
</dbReference>
<feature type="compositionally biased region" description="Polar residues" evidence="10">
    <location>
        <begin position="55"/>
        <end position="70"/>
    </location>
</feature>